<dbReference type="AlphaFoldDB" id="A0A1F4RDS1"/>
<organism evidence="1 2">
    <name type="scientific">candidate division WOR-1 bacterium RIFCSPLOWO2_02_FULL_46_20</name>
    <dbReference type="NCBI Taxonomy" id="1802567"/>
    <lineage>
        <taxon>Bacteria</taxon>
        <taxon>Bacillati</taxon>
        <taxon>Saganbacteria</taxon>
    </lineage>
</organism>
<reference evidence="1 2" key="1">
    <citation type="journal article" date="2016" name="Nat. Commun.">
        <title>Thousands of microbial genomes shed light on interconnected biogeochemical processes in an aquifer system.</title>
        <authorList>
            <person name="Anantharaman K."/>
            <person name="Brown C.T."/>
            <person name="Hug L.A."/>
            <person name="Sharon I."/>
            <person name="Castelle C.J."/>
            <person name="Probst A.J."/>
            <person name="Thomas B.C."/>
            <person name="Singh A."/>
            <person name="Wilkins M.J."/>
            <person name="Karaoz U."/>
            <person name="Brodie E.L."/>
            <person name="Williams K.H."/>
            <person name="Hubbard S.S."/>
            <person name="Banfield J.F."/>
        </authorList>
    </citation>
    <scope>NUCLEOTIDE SEQUENCE [LARGE SCALE GENOMIC DNA]</scope>
</reference>
<accession>A0A1F4RDS1</accession>
<sequence>MIPNLSGVPVAQALQKAGQASTLQQREQVKDEFLVIFYKELLKQAFAPPTFGVAEEKNSFGSLVGNDLMIEKLAMELAESRAFALENVLPALVERNMTVR</sequence>
<evidence type="ECO:0000313" key="2">
    <source>
        <dbReference type="Proteomes" id="UP000176938"/>
    </source>
</evidence>
<dbReference type="Proteomes" id="UP000176938">
    <property type="component" value="Unassembled WGS sequence"/>
</dbReference>
<proteinExistence type="predicted"/>
<protein>
    <submittedName>
        <fullName evidence="1">Uncharacterized protein</fullName>
    </submittedName>
</protein>
<comment type="caution">
    <text evidence="1">The sequence shown here is derived from an EMBL/GenBank/DDBJ whole genome shotgun (WGS) entry which is preliminary data.</text>
</comment>
<name>A0A1F4RDS1_UNCSA</name>
<gene>
    <name evidence="1" type="ORF">A3H38_01005</name>
</gene>
<dbReference type="EMBL" id="METP01000022">
    <property type="protein sequence ID" value="OGC06266.1"/>
    <property type="molecule type" value="Genomic_DNA"/>
</dbReference>
<evidence type="ECO:0000313" key="1">
    <source>
        <dbReference type="EMBL" id="OGC06266.1"/>
    </source>
</evidence>